<dbReference type="EMBL" id="BPLQ01008155">
    <property type="protein sequence ID" value="GIY35289.1"/>
    <property type="molecule type" value="Genomic_DNA"/>
</dbReference>
<accession>A0AAV4SQN4</accession>
<gene>
    <name evidence="2" type="ORF">CDAR_1151</name>
    <name evidence="1" type="ORF">CDAR_961</name>
</gene>
<sequence>MQVVFLHDTYIKSSDKQNRFLIKELLRNLGSFYYIAFSYSKSLHLTIETSDQTYRASLHHAPNEANANLNDDITATCNRKEIKYCCLGEPTT</sequence>
<dbReference type="EMBL" id="BPLQ01008155">
    <property type="protein sequence ID" value="GIY35312.1"/>
    <property type="molecule type" value="Genomic_DNA"/>
</dbReference>
<evidence type="ECO:0000313" key="3">
    <source>
        <dbReference type="Proteomes" id="UP001054837"/>
    </source>
</evidence>
<proteinExistence type="predicted"/>
<dbReference type="Proteomes" id="UP001054837">
    <property type="component" value="Unassembled WGS sequence"/>
</dbReference>
<protein>
    <submittedName>
        <fullName evidence="1">Uncharacterized protein</fullName>
    </submittedName>
</protein>
<evidence type="ECO:0000313" key="1">
    <source>
        <dbReference type="EMBL" id="GIY35289.1"/>
    </source>
</evidence>
<reference evidence="1 3" key="1">
    <citation type="submission" date="2021-06" db="EMBL/GenBank/DDBJ databases">
        <title>Caerostris darwini draft genome.</title>
        <authorList>
            <person name="Kono N."/>
            <person name="Arakawa K."/>
        </authorList>
    </citation>
    <scope>NUCLEOTIDE SEQUENCE [LARGE SCALE GENOMIC DNA]</scope>
</reference>
<name>A0AAV4SQN4_9ARAC</name>
<organism evidence="1 3">
    <name type="scientific">Caerostris darwini</name>
    <dbReference type="NCBI Taxonomy" id="1538125"/>
    <lineage>
        <taxon>Eukaryota</taxon>
        <taxon>Metazoa</taxon>
        <taxon>Ecdysozoa</taxon>
        <taxon>Arthropoda</taxon>
        <taxon>Chelicerata</taxon>
        <taxon>Arachnida</taxon>
        <taxon>Araneae</taxon>
        <taxon>Araneomorphae</taxon>
        <taxon>Entelegynae</taxon>
        <taxon>Araneoidea</taxon>
        <taxon>Araneidae</taxon>
        <taxon>Caerostris</taxon>
    </lineage>
</organism>
<dbReference type="AlphaFoldDB" id="A0AAV4SQN4"/>
<evidence type="ECO:0000313" key="2">
    <source>
        <dbReference type="EMBL" id="GIY35312.1"/>
    </source>
</evidence>
<comment type="caution">
    <text evidence="1">The sequence shown here is derived from an EMBL/GenBank/DDBJ whole genome shotgun (WGS) entry which is preliminary data.</text>
</comment>
<keyword evidence="3" id="KW-1185">Reference proteome</keyword>